<keyword evidence="4" id="KW-1185">Reference proteome</keyword>
<gene>
    <name evidence="1" type="ORF">ACFH04_00105</name>
    <name evidence="2" type="ORF">ACFH04_07950</name>
    <name evidence="3" type="ORF">ACFH04_08135</name>
</gene>
<dbReference type="EMBL" id="JBHMQV010000009">
    <property type="protein sequence ID" value="MFC0843689.1"/>
    <property type="molecule type" value="Genomic_DNA"/>
</dbReference>
<organism evidence="1 4">
    <name type="scientific">Streptomyces noboritoensis</name>
    <dbReference type="NCBI Taxonomy" id="67337"/>
    <lineage>
        <taxon>Bacteria</taxon>
        <taxon>Bacillati</taxon>
        <taxon>Actinomycetota</taxon>
        <taxon>Actinomycetes</taxon>
        <taxon>Kitasatosporales</taxon>
        <taxon>Streptomycetaceae</taxon>
        <taxon>Streptomyces</taxon>
    </lineage>
</organism>
<dbReference type="Proteomes" id="UP001589887">
    <property type="component" value="Unassembled WGS sequence"/>
</dbReference>
<evidence type="ECO:0000313" key="3">
    <source>
        <dbReference type="EMBL" id="MFC0843689.1"/>
    </source>
</evidence>
<protein>
    <submittedName>
        <fullName evidence="1">Uncharacterized protein</fullName>
    </submittedName>
</protein>
<evidence type="ECO:0000313" key="2">
    <source>
        <dbReference type="EMBL" id="MFC0843661.1"/>
    </source>
</evidence>
<reference evidence="1 4" key="1">
    <citation type="submission" date="2024-09" db="EMBL/GenBank/DDBJ databases">
        <authorList>
            <person name="Sun Q."/>
            <person name="Mori K."/>
        </authorList>
    </citation>
    <scope>NUCLEOTIDE SEQUENCE [LARGE SCALE GENOMIC DNA]</scope>
    <source>
        <strain evidence="1 4">JCM 4557</strain>
    </source>
</reference>
<evidence type="ECO:0000313" key="1">
    <source>
        <dbReference type="EMBL" id="MFC0842156.1"/>
    </source>
</evidence>
<dbReference type="EMBL" id="JBHMQV010000008">
    <property type="protein sequence ID" value="MFC0843661.1"/>
    <property type="molecule type" value="Genomic_DNA"/>
</dbReference>
<comment type="caution">
    <text evidence="1">The sequence shown here is derived from an EMBL/GenBank/DDBJ whole genome shotgun (WGS) entry which is preliminary data.</text>
</comment>
<accession>A0ABV6T8N8</accession>
<proteinExistence type="predicted"/>
<dbReference type="RefSeq" id="WP_394316051.1">
    <property type="nucleotide sequence ID" value="NZ_JBHMQV010000001.1"/>
</dbReference>
<evidence type="ECO:0000313" key="4">
    <source>
        <dbReference type="Proteomes" id="UP001589887"/>
    </source>
</evidence>
<dbReference type="EMBL" id="JBHMQV010000001">
    <property type="protein sequence ID" value="MFC0842156.1"/>
    <property type="molecule type" value="Genomic_DNA"/>
</dbReference>
<sequence length="60" mass="6994">MTWIGRLLPPDVPLVVILDPDQDAAELAWQAAKIRYDHLAGKARRRHGRLARRRRPDRND</sequence>
<name>A0ABV6T8N8_9ACTN</name>